<comment type="pathway">
    <text evidence="1">Cofactor biosynthesis; tetrahydrofolylpolyglutamate biosynthesis.</text>
</comment>
<dbReference type="OMA" id="HAMECLV"/>
<keyword evidence="7" id="KW-0547">Nucleotide-binding</keyword>
<evidence type="ECO:0000256" key="10">
    <source>
        <dbReference type="ARBA" id="ARBA00030592"/>
    </source>
</evidence>
<evidence type="ECO:0000256" key="5">
    <source>
        <dbReference type="ARBA" id="ARBA00022598"/>
    </source>
</evidence>
<evidence type="ECO:0000256" key="6">
    <source>
        <dbReference type="ARBA" id="ARBA00022723"/>
    </source>
</evidence>
<evidence type="ECO:0000256" key="1">
    <source>
        <dbReference type="ARBA" id="ARBA00005150"/>
    </source>
</evidence>
<dbReference type="EMBL" id="NCSJ02000058">
    <property type="protein sequence ID" value="RFU32266.1"/>
    <property type="molecule type" value="Genomic_DNA"/>
</dbReference>
<comment type="similarity">
    <text evidence="2">Belongs to the folylpolyglutamate synthase family.</text>
</comment>
<dbReference type="SUPFAM" id="SSF53623">
    <property type="entry name" value="MurD-like peptide ligases, catalytic domain"/>
    <property type="match status" value="1"/>
</dbReference>
<keyword evidence="14" id="KW-1185">Reference proteome</keyword>
<evidence type="ECO:0000256" key="12">
    <source>
        <dbReference type="ARBA" id="ARBA00047493"/>
    </source>
</evidence>
<dbReference type="OrthoDB" id="5212574at2759"/>
<reference evidence="13 14" key="1">
    <citation type="submission" date="2018-05" db="EMBL/GenBank/DDBJ databases">
        <title>Draft genome sequence of Scytalidium lignicola DSM 105466, a ubiquitous saprotrophic fungus.</title>
        <authorList>
            <person name="Buettner E."/>
            <person name="Gebauer A.M."/>
            <person name="Hofrichter M."/>
            <person name="Liers C."/>
            <person name="Kellner H."/>
        </authorList>
    </citation>
    <scope>NUCLEOTIDE SEQUENCE [LARGE SCALE GENOMIC DNA]</scope>
    <source>
        <strain evidence="13 14">DSM 105466</strain>
    </source>
</reference>
<evidence type="ECO:0000256" key="7">
    <source>
        <dbReference type="ARBA" id="ARBA00022741"/>
    </source>
</evidence>
<evidence type="ECO:0000313" key="13">
    <source>
        <dbReference type="EMBL" id="RFU32266.1"/>
    </source>
</evidence>
<evidence type="ECO:0000256" key="4">
    <source>
        <dbReference type="ARBA" id="ARBA00022563"/>
    </source>
</evidence>
<dbReference type="InterPro" id="IPR036615">
    <property type="entry name" value="Mur_ligase_C_dom_sf"/>
</dbReference>
<evidence type="ECO:0000313" key="14">
    <source>
        <dbReference type="Proteomes" id="UP000258309"/>
    </source>
</evidence>
<keyword evidence="5" id="KW-0436">Ligase</keyword>
<dbReference type="NCBIfam" id="TIGR01499">
    <property type="entry name" value="folC"/>
    <property type="match status" value="1"/>
</dbReference>
<proteinExistence type="inferred from homology"/>
<dbReference type="GO" id="GO:0046872">
    <property type="term" value="F:metal ion binding"/>
    <property type="evidence" value="ECO:0007669"/>
    <property type="project" value="UniProtKB-KW"/>
</dbReference>
<name>A0A3E2HFR5_SCYLI</name>
<protein>
    <recommendedName>
        <fullName evidence="3">tetrahydrofolate synthase</fullName>
        <ecNumber evidence="3">6.3.2.17</ecNumber>
    </recommendedName>
    <alternativeName>
        <fullName evidence="11">Folylpoly-gamma-glutamate synthetase</fullName>
    </alternativeName>
    <alternativeName>
        <fullName evidence="10">Tetrahydrofolylpolyglutamate synthase</fullName>
    </alternativeName>
</protein>
<dbReference type="Gene3D" id="3.40.1190.10">
    <property type="entry name" value="Mur-like, catalytic domain"/>
    <property type="match status" value="1"/>
</dbReference>
<organism evidence="13 14">
    <name type="scientific">Scytalidium lignicola</name>
    <name type="common">Hyphomycete</name>
    <dbReference type="NCBI Taxonomy" id="5539"/>
    <lineage>
        <taxon>Eukaryota</taxon>
        <taxon>Fungi</taxon>
        <taxon>Dikarya</taxon>
        <taxon>Ascomycota</taxon>
        <taxon>Pezizomycotina</taxon>
        <taxon>Leotiomycetes</taxon>
        <taxon>Leotiomycetes incertae sedis</taxon>
        <taxon>Scytalidium</taxon>
    </lineage>
</organism>
<dbReference type="AlphaFoldDB" id="A0A3E2HFR5"/>
<keyword evidence="4" id="KW-0554">One-carbon metabolism</keyword>
<keyword evidence="6" id="KW-0479">Metal-binding</keyword>
<comment type="catalytic activity">
    <reaction evidence="12">
        <text>(6S)-5,6,7,8-tetrahydrofolyl-(gamma-L-Glu)(n) + L-glutamate + ATP = (6S)-5,6,7,8-tetrahydrofolyl-(gamma-L-Glu)(n+1) + ADP + phosphate + H(+)</text>
        <dbReference type="Rhea" id="RHEA:10580"/>
        <dbReference type="Rhea" id="RHEA-COMP:14738"/>
        <dbReference type="Rhea" id="RHEA-COMP:14740"/>
        <dbReference type="ChEBI" id="CHEBI:15378"/>
        <dbReference type="ChEBI" id="CHEBI:29985"/>
        <dbReference type="ChEBI" id="CHEBI:30616"/>
        <dbReference type="ChEBI" id="CHEBI:43474"/>
        <dbReference type="ChEBI" id="CHEBI:141005"/>
        <dbReference type="ChEBI" id="CHEBI:456216"/>
        <dbReference type="EC" id="6.3.2.17"/>
    </reaction>
</comment>
<evidence type="ECO:0000256" key="2">
    <source>
        <dbReference type="ARBA" id="ARBA00008276"/>
    </source>
</evidence>
<dbReference type="Proteomes" id="UP000258309">
    <property type="component" value="Unassembled WGS sequence"/>
</dbReference>
<dbReference type="InterPro" id="IPR036565">
    <property type="entry name" value="Mur-like_cat_sf"/>
</dbReference>
<evidence type="ECO:0000256" key="11">
    <source>
        <dbReference type="ARBA" id="ARBA00030876"/>
    </source>
</evidence>
<keyword evidence="9" id="KW-0460">Magnesium</keyword>
<gene>
    <name evidence="13" type="ORF">B7463_g4085</name>
</gene>
<dbReference type="UniPathway" id="UPA00850"/>
<comment type="caution">
    <text evidence="13">The sequence shown here is derived from an EMBL/GenBank/DDBJ whole genome shotgun (WGS) entry which is preliminary data.</text>
</comment>
<keyword evidence="8" id="KW-0067">ATP-binding</keyword>
<sequence length="446" mass="50224">MRGSDDMLQWLSLLGHSVEDLDSLNTIHVAGTKGKGSTCAFAASFLKAHRSETGSPKKIGLYTSPHMRHVRERIRINGEPISEEYFATRFFEIWDKLPAQATPILDIPRYLQLLALLSFHVFIEENVDVAIYEAHMGGEFDATNIIKRPTVSVVTSIAMDHVELLGPTIANIAWHKAGIFKPGSLAFSAPQEETVAIVLQQRAFEKKIVLEFVDADSAFPTELRAIKPRVQMTNCSLALAAVRAWQVSAEVPSLTDGSITRTIEQFVWPGRFQQINEGKYHWFLDAAHNEYSVQHAVKWFSDMTTDHRGNSFSLRRVLIFAHFSKRDGEAILDKIAESLQEHKIQVGHVILTSYDERKDGQTRIDRNMNNRFSKEVLDRYAKTWEKSDPAAAIYQERTIEEALFRAREIGDASNGIQALITGSLHLVSGALNLLESEQGRILPAHY</sequence>
<dbReference type="GO" id="GO:0005739">
    <property type="term" value="C:mitochondrion"/>
    <property type="evidence" value="ECO:0007669"/>
    <property type="project" value="TreeGrafter"/>
</dbReference>
<dbReference type="EC" id="6.3.2.17" evidence="3"/>
<evidence type="ECO:0000256" key="8">
    <source>
        <dbReference type="ARBA" id="ARBA00022840"/>
    </source>
</evidence>
<dbReference type="PANTHER" id="PTHR11136">
    <property type="entry name" value="FOLYLPOLYGLUTAMATE SYNTHASE-RELATED"/>
    <property type="match status" value="1"/>
</dbReference>
<feature type="non-terminal residue" evidence="13">
    <location>
        <position position="446"/>
    </location>
</feature>
<dbReference type="STRING" id="5539.A0A3E2HFR5"/>
<dbReference type="PANTHER" id="PTHR11136:SF5">
    <property type="entry name" value="FOLYLPOLYGLUTAMATE SYNTHASE, MITOCHONDRIAL"/>
    <property type="match status" value="1"/>
</dbReference>
<dbReference type="GO" id="GO:0004326">
    <property type="term" value="F:tetrahydrofolylpolyglutamate synthase activity"/>
    <property type="evidence" value="ECO:0007669"/>
    <property type="project" value="UniProtKB-EC"/>
</dbReference>
<evidence type="ECO:0000256" key="3">
    <source>
        <dbReference type="ARBA" id="ARBA00013025"/>
    </source>
</evidence>
<dbReference type="InterPro" id="IPR001645">
    <property type="entry name" value="Folylpolyglutamate_synth"/>
</dbReference>
<accession>A0A3E2HFR5</accession>
<dbReference type="GO" id="GO:0006730">
    <property type="term" value="P:one-carbon metabolic process"/>
    <property type="evidence" value="ECO:0007669"/>
    <property type="project" value="UniProtKB-KW"/>
</dbReference>
<dbReference type="SUPFAM" id="SSF53244">
    <property type="entry name" value="MurD-like peptide ligases, peptide-binding domain"/>
    <property type="match status" value="1"/>
</dbReference>
<evidence type="ECO:0000256" key="9">
    <source>
        <dbReference type="ARBA" id="ARBA00022842"/>
    </source>
</evidence>
<feature type="non-terminal residue" evidence="13">
    <location>
        <position position="1"/>
    </location>
</feature>
<dbReference type="GO" id="GO:0005524">
    <property type="term" value="F:ATP binding"/>
    <property type="evidence" value="ECO:0007669"/>
    <property type="project" value="UniProtKB-KW"/>
</dbReference>
<dbReference type="Gene3D" id="3.90.190.20">
    <property type="entry name" value="Mur ligase, C-terminal domain"/>
    <property type="match status" value="1"/>
</dbReference>
<dbReference type="GO" id="GO:0005829">
    <property type="term" value="C:cytosol"/>
    <property type="evidence" value="ECO:0007669"/>
    <property type="project" value="TreeGrafter"/>
</dbReference>